<comment type="caution">
    <text evidence="1">The sequence shown here is derived from an EMBL/GenBank/DDBJ whole genome shotgun (WGS) entry which is preliminary data.</text>
</comment>
<protein>
    <submittedName>
        <fullName evidence="1">Uncharacterized protein</fullName>
    </submittedName>
</protein>
<evidence type="ECO:0000313" key="1">
    <source>
        <dbReference type="EMBL" id="MFD2215499.1"/>
    </source>
</evidence>
<dbReference type="Gene3D" id="3.40.1190.20">
    <property type="match status" value="1"/>
</dbReference>
<accession>A0ABW5C1H3</accession>
<proteinExistence type="predicted"/>
<dbReference type="EMBL" id="JBHUIK010000004">
    <property type="protein sequence ID" value="MFD2215499.1"/>
    <property type="molecule type" value="Genomic_DNA"/>
</dbReference>
<gene>
    <name evidence="1" type="ORF">ACFSKK_17555</name>
</gene>
<sequence length="52" mass="5627">MLFQLAKEKDPKKALADFEHLKQVISFSNKVGAIVCTKVGAIAAIPSVEEVL</sequence>
<dbReference type="InterPro" id="IPR029056">
    <property type="entry name" value="Ribokinase-like"/>
</dbReference>
<reference evidence="2" key="1">
    <citation type="journal article" date="2019" name="Int. J. Syst. Evol. Microbiol.">
        <title>The Global Catalogue of Microorganisms (GCM) 10K type strain sequencing project: providing services to taxonomists for standard genome sequencing and annotation.</title>
        <authorList>
            <consortium name="The Broad Institute Genomics Platform"/>
            <consortium name="The Broad Institute Genome Sequencing Center for Infectious Disease"/>
            <person name="Wu L."/>
            <person name="Ma J."/>
        </authorList>
    </citation>
    <scope>NUCLEOTIDE SEQUENCE [LARGE SCALE GENOMIC DNA]</scope>
    <source>
        <strain evidence="2">CGMCC 1.15474</strain>
    </source>
</reference>
<name>A0ABW5C1H3_9BACI</name>
<evidence type="ECO:0000313" key="2">
    <source>
        <dbReference type="Proteomes" id="UP001597318"/>
    </source>
</evidence>
<organism evidence="1 2">
    <name type="scientific">Metabacillus endolithicus</name>
    <dbReference type="NCBI Taxonomy" id="1535204"/>
    <lineage>
        <taxon>Bacteria</taxon>
        <taxon>Bacillati</taxon>
        <taxon>Bacillota</taxon>
        <taxon>Bacilli</taxon>
        <taxon>Bacillales</taxon>
        <taxon>Bacillaceae</taxon>
        <taxon>Metabacillus</taxon>
    </lineage>
</organism>
<dbReference type="Proteomes" id="UP001597318">
    <property type="component" value="Unassembled WGS sequence"/>
</dbReference>
<keyword evidence="2" id="KW-1185">Reference proteome</keyword>